<proteinExistence type="predicted"/>
<dbReference type="OrthoDB" id="9808959at2"/>
<dbReference type="EMBL" id="QMIE01000003">
    <property type="protein sequence ID" value="TVM18689.1"/>
    <property type="molecule type" value="Genomic_DNA"/>
</dbReference>
<dbReference type="SMART" id="SM01040">
    <property type="entry name" value="Bro-N"/>
    <property type="match status" value="1"/>
</dbReference>
<accession>A0A7M3MGU4</accession>
<dbReference type="PANTHER" id="PTHR36180:SF2">
    <property type="entry name" value="BRO FAMILY PROTEIN"/>
    <property type="match status" value="1"/>
</dbReference>
<feature type="coiled-coil region" evidence="1">
    <location>
        <begin position="157"/>
        <end position="184"/>
    </location>
</feature>
<protein>
    <recommendedName>
        <fullName evidence="2">Bro-N domain-containing protein</fullName>
    </recommendedName>
</protein>
<evidence type="ECO:0000313" key="3">
    <source>
        <dbReference type="EMBL" id="TVM18689.1"/>
    </source>
</evidence>
<gene>
    <name evidence="3" type="ORF">DPQ33_04220</name>
</gene>
<sequence>MSECAVINDKKAMEIIKTESGQEIMNFKFPMLKDSEHPERRVRVIQDENGEPWFVAKDVCDILGLTNPSETLTRLDDDEKADISLAEVSSNGVKQKRNRKLVNEPGLYSLILRSDKAQAKRFKRWITHDVLPTIRKTGGYIHATPEMSDAEIMARALKVADTTLERVKEERDRLLKQNVEISLKNVKFRKQTEAMEKPAPRSSTDTVGVAPVDHQANHAIVDRWAINR</sequence>
<evidence type="ECO:0000256" key="1">
    <source>
        <dbReference type="SAM" id="Coils"/>
    </source>
</evidence>
<evidence type="ECO:0000313" key="4">
    <source>
        <dbReference type="Proteomes" id="UP000448292"/>
    </source>
</evidence>
<dbReference type="InterPro" id="IPR003497">
    <property type="entry name" value="BRO_N_domain"/>
</dbReference>
<name>A0A7M3MGU4_9BACT</name>
<dbReference type="PROSITE" id="PS51750">
    <property type="entry name" value="BRO_N"/>
    <property type="match status" value="1"/>
</dbReference>
<dbReference type="Pfam" id="PF02498">
    <property type="entry name" value="Bro-N"/>
    <property type="match status" value="1"/>
</dbReference>
<organism evidence="3 4">
    <name type="scientific">Oceanidesulfovibrio indonesiensis</name>
    <dbReference type="NCBI Taxonomy" id="54767"/>
    <lineage>
        <taxon>Bacteria</taxon>
        <taxon>Pseudomonadati</taxon>
        <taxon>Thermodesulfobacteriota</taxon>
        <taxon>Desulfovibrionia</taxon>
        <taxon>Desulfovibrionales</taxon>
        <taxon>Desulfovibrionaceae</taxon>
        <taxon>Oceanidesulfovibrio</taxon>
    </lineage>
</organism>
<keyword evidence="1" id="KW-0175">Coiled coil</keyword>
<reference evidence="3 4" key="1">
    <citation type="submission" date="2018-06" db="EMBL/GenBank/DDBJ databases">
        <title>Complete genome of Desulfovibrio indonesiensis P37SLT.</title>
        <authorList>
            <person name="Crispim J.S."/>
            <person name="Vidigal P.M.P."/>
            <person name="Silva L.C.F."/>
            <person name="Laguardia C.N."/>
            <person name="Araujo L.C."/>
            <person name="Dias R.S."/>
            <person name="Sousa M.P."/>
            <person name="Paula S.O."/>
            <person name="Silva C."/>
        </authorList>
    </citation>
    <scope>NUCLEOTIDE SEQUENCE [LARGE SCALE GENOMIC DNA]</scope>
    <source>
        <strain evidence="3 4">P37SLT</strain>
    </source>
</reference>
<feature type="domain" description="Bro-N" evidence="2">
    <location>
        <begin position="39"/>
        <end position="138"/>
    </location>
</feature>
<evidence type="ECO:0000259" key="2">
    <source>
        <dbReference type="PROSITE" id="PS51750"/>
    </source>
</evidence>
<dbReference type="Proteomes" id="UP000448292">
    <property type="component" value="Unassembled WGS sequence"/>
</dbReference>
<dbReference type="RefSeq" id="WP_144301945.1">
    <property type="nucleotide sequence ID" value="NZ_QMIE01000003.1"/>
</dbReference>
<dbReference type="AlphaFoldDB" id="A0A7M3MGU4"/>
<keyword evidence="4" id="KW-1185">Reference proteome</keyword>
<dbReference type="PANTHER" id="PTHR36180">
    <property type="entry name" value="DNA-BINDING PROTEIN-RELATED-RELATED"/>
    <property type="match status" value="1"/>
</dbReference>
<comment type="caution">
    <text evidence="3">The sequence shown here is derived from an EMBL/GenBank/DDBJ whole genome shotgun (WGS) entry which is preliminary data.</text>
</comment>